<evidence type="ECO:0000313" key="1">
    <source>
        <dbReference type="EMBL" id="VDM47532.1"/>
    </source>
</evidence>
<reference evidence="3" key="1">
    <citation type="submission" date="2016-06" db="UniProtKB">
        <authorList>
            <consortium name="WormBaseParasite"/>
        </authorList>
    </citation>
    <scope>IDENTIFICATION</scope>
</reference>
<proteinExistence type="predicted"/>
<accession>A0A183V641</accession>
<dbReference type="AlphaFoldDB" id="A0A183V641"/>
<protein>
    <submittedName>
        <fullName evidence="3">Secreted protein</fullName>
    </submittedName>
</protein>
<sequence>MRWGKQGGAFGSGGWPPAWLSWAVRYEPRAASGAQAWAIGWASHIAGHAPESIQPLQPDALYECGACVCVCVWVAEALPCKFIP</sequence>
<dbReference type="Proteomes" id="UP000050794">
    <property type="component" value="Unassembled WGS sequence"/>
</dbReference>
<dbReference type="EMBL" id="UYWY01023411">
    <property type="protein sequence ID" value="VDM47532.1"/>
    <property type="molecule type" value="Genomic_DNA"/>
</dbReference>
<dbReference type="WBParaSite" id="TCNE_0001621201-mRNA-1">
    <property type="protein sequence ID" value="TCNE_0001621201-mRNA-1"/>
    <property type="gene ID" value="TCNE_0001621201"/>
</dbReference>
<organism evidence="2 3">
    <name type="scientific">Toxocara canis</name>
    <name type="common">Canine roundworm</name>
    <dbReference type="NCBI Taxonomy" id="6265"/>
    <lineage>
        <taxon>Eukaryota</taxon>
        <taxon>Metazoa</taxon>
        <taxon>Ecdysozoa</taxon>
        <taxon>Nematoda</taxon>
        <taxon>Chromadorea</taxon>
        <taxon>Rhabditida</taxon>
        <taxon>Spirurina</taxon>
        <taxon>Ascaridomorpha</taxon>
        <taxon>Ascaridoidea</taxon>
        <taxon>Toxocaridae</taxon>
        <taxon>Toxocara</taxon>
    </lineage>
</organism>
<evidence type="ECO:0000313" key="2">
    <source>
        <dbReference type="Proteomes" id="UP000050794"/>
    </source>
</evidence>
<keyword evidence="2" id="KW-1185">Reference proteome</keyword>
<gene>
    <name evidence="1" type="ORF">TCNE_LOCUS16211</name>
</gene>
<name>A0A183V641_TOXCA</name>
<reference evidence="1 2" key="2">
    <citation type="submission" date="2018-11" db="EMBL/GenBank/DDBJ databases">
        <authorList>
            <consortium name="Pathogen Informatics"/>
        </authorList>
    </citation>
    <scope>NUCLEOTIDE SEQUENCE [LARGE SCALE GENOMIC DNA]</scope>
</reference>
<evidence type="ECO:0000313" key="3">
    <source>
        <dbReference type="WBParaSite" id="TCNE_0001621201-mRNA-1"/>
    </source>
</evidence>